<evidence type="ECO:0000313" key="3">
    <source>
        <dbReference type="Proteomes" id="UP000324800"/>
    </source>
</evidence>
<gene>
    <name evidence="2" type="ORF">EZS28_037160</name>
</gene>
<keyword evidence="1" id="KW-0472">Membrane</keyword>
<evidence type="ECO:0000256" key="1">
    <source>
        <dbReference type="SAM" id="Phobius"/>
    </source>
</evidence>
<proteinExistence type="predicted"/>
<dbReference type="AlphaFoldDB" id="A0A5J4UAX2"/>
<dbReference type="Proteomes" id="UP000324800">
    <property type="component" value="Unassembled WGS sequence"/>
</dbReference>
<keyword evidence="1" id="KW-1133">Transmembrane helix</keyword>
<accession>A0A5J4UAX2</accession>
<reference evidence="2 3" key="1">
    <citation type="submission" date="2019-03" db="EMBL/GenBank/DDBJ databases">
        <title>Single cell metagenomics reveals metabolic interactions within the superorganism composed of flagellate Streblomastix strix and complex community of Bacteroidetes bacteria on its surface.</title>
        <authorList>
            <person name="Treitli S.C."/>
            <person name="Kolisko M."/>
            <person name="Husnik F."/>
            <person name="Keeling P."/>
            <person name="Hampl V."/>
        </authorList>
    </citation>
    <scope>NUCLEOTIDE SEQUENCE [LARGE SCALE GENOMIC DNA]</scope>
    <source>
        <strain evidence="2">ST1C</strain>
    </source>
</reference>
<dbReference type="EMBL" id="SNRW01018466">
    <property type="protein sequence ID" value="KAA6367313.1"/>
    <property type="molecule type" value="Genomic_DNA"/>
</dbReference>
<organism evidence="2 3">
    <name type="scientific">Streblomastix strix</name>
    <dbReference type="NCBI Taxonomy" id="222440"/>
    <lineage>
        <taxon>Eukaryota</taxon>
        <taxon>Metamonada</taxon>
        <taxon>Preaxostyla</taxon>
        <taxon>Oxymonadida</taxon>
        <taxon>Streblomastigidae</taxon>
        <taxon>Streblomastix</taxon>
    </lineage>
</organism>
<evidence type="ECO:0000313" key="2">
    <source>
        <dbReference type="EMBL" id="KAA6367313.1"/>
    </source>
</evidence>
<keyword evidence="1" id="KW-0812">Transmembrane</keyword>
<comment type="caution">
    <text evidence="2">The sequence shown here is derived from an EMBL/GenBank/DDBJ whole genome shotgun (WGS) entry which is preliminary data.</text>
</comment>
<feature type="transmembrane region" description="Helical" evidence="1">
    <location>
        <begin position="78"/>
        <end position="97"/>
    </location>
</feature>
<feature type="non-terminal residue" evidence="2">
    <location>
        <position position="1"/>
    </location>
</feature>
<sequence length="243" mass="27203">PLTQPIEKTGAGPGTACVFSMMRCLTLIFTIGTLISVALCIMYSQFSSHSVSSTTTLNIISIGNVIAGYWTSTPKVTLFNWILLPQLLFAILIYVGIRLMRKQVDKSEEAADLDQISCGDYGIMVEGLPKEEKSAQNIFWHFNNQKPVHSVFLCYNCGDHIDIQKSIDENVENNILDLENKRSQLMNPFNEDTTGIAFIIFKKAVDAQNVAESYYNNTEVSIFGKIKYQKPELTISTSYNITC</sequence>
<protein>
    <submittedName>
        <fullName evidence="2">Uncharacterized protein</fullName>
    </submittedName>
</protein>
<name>A0A5J4UAX2_9EUKA</name>
<dbReference type="OrthoDB" id="297739at2759"/>
<feature type="transmembrane region" description="Helical" evidence="1">
    <location>
        <begin position="20"/>
        <end position="43"/>
    </location>
</feature>